<dbReference type="EMBL" id="LR797824">
    <property type="protein sequence ID" value="CAB4241899.1"/>
    <property type="molecule type" value="Genomic_DNA"/>
</dbReference>
<accession>A0A6J5TC65</accession>
<name>A0A6J5TC65_9CAUD</name>
<organism evidence="1">
    <name type="scientific">uncultured Caudovirales phage</name>
    <dbReference type="NCBI Taxonomy" id="2100421"/>
    <lineage>
        <taxon>Viruses</taxon>
        <taxon>Duplodnaviria</taxon>
        <taxon>Heunggongvirae</taxon>
        <taxon>Uroviricota</taxon>
        <taxon>Caudoviricetes</taxon>
        <taxon>Peduoviridae</taxon>
        <taxon>Maltschvirus</taxon>
        <taxon>Maltschvirus maltsch</taxon>
    </lineage>
</organism>
<sequence>MPGCLPVDINELVMIKMRCFNVGYAMPGAVYPIQAECPSKEDKNVFHTYTY</sequence>
<gene>
    <name evidence="1" type="ORF">UFOVP71_437</name>
</gene>
<reference evidence="1" key="1">
    <citation type="submission" date="2020-05" db="EMBL/GenBank/DDBJ databases">
        <authorList>
            <person name="Chiriac C."/>
            <person name="Salcher M."/>
            <person name="Ghai R."/>
            <person name="Kavagutti S V."/>
        </authorList>
    </citation>
    <scope>NUCLEOTIDE SEQUENCE</scope>
</reference>
<evidence type="ECO:0000313" key="1">
    <source>
        <dbReference type="EMBL" id="CAB4241899.1"/>
    </source>
</evidence>
<protein>
    <submittedName>
        <fullName evidence="1">Uncharacterized protein</fullName>
    </submittedName>
</protein>
<proteinExistence type="predicted"/>